<accession>A0A377Y7W3</accession>
<evidence type="ECO:0000313" key="2">
    <source>
        <dbReference type="EMBL" id="STW25833.1"/>
    </source>
</evidence>
<evidence type="ECO:0000313" key="4">
    <source>
        <dbReference type="Proteomes" id="UP000254387"/>
    </source>
</evidence>
<evidence type="ECO:0000313" key="1">
    <source>
        <dbReference type="EMBL" id="STU76184.1"/>
    </source>
</evidence>
<protein>
    <submittedName>
        <fullName evidence="2">Uncharacterized protein</fullName>
    </submittedName>
</protein>
<name>A0A377Y7W3_KLEPN</name>
<dbReference type="Proteomes" id="UP000254387">
    <property type="component" value="Unassembled WGS sequence"/>
</dbReference>
<sequence length="34" mass="4067">MNIKDNGLFKFDYQFPVYNFFFPNQGKSLSSESR</sequence>
<organism evidence="2 3">
    <name type="scientific">Klebsiella pneumoniae</name>
    <dbReference type="NCBI Taxonomy" id="573"/>
    <lineage>
        <taxon>Bacteria</taxon>
        <taxon>Pseudomonadati</taxon>
        <taxon>Pseudomonadota</taxon>
        <taxon>Gammaproteobacteria</taxon>
        <taxon>Enterobacterales</taxon>
        <taxon>Enterobacteriaceae</taxon>
        <taxon>Klebsiella/Raoultella group</taxon>
        <taxon>Klebsiella</taxon>
        <taxon>Klebsiella pneumoniae complex</taxon>
    </lineage>
</organism>
<dbReference type="EMBL" id="UGMN01000002">
    <property type="protein sequence ID" value="STU76184.1"/>
    <property type="molecule type" value="Genomic_DNA"/>
</dbReference>
<dbReference type="AlphaFoldDB" id="A0A377Y7W3"/>
<dbReference type="Proteomes" id="UP000254141">
    <property type="component" value="Unassembled WGS sequence"/>
</dbReference>
<proteinExistence type="predicted"/>
<gene>
    <name evidence="2" type="ORF">NCTC5051_05626</name>
    <name evidence="1" type="ORF">NCTC5053_00147</name>
</gene>
<evidence type="ECO:0000313" key="3">
    <source>
        <dbReference type="Proteomes" id="UP000254141"/>
    </source>
</evidence>
<dbReference type="EMBL" id="UGLU01000003">
    <property type="protein sequence ID" value="STW25833.1"/>
    <property type="molecule type" value="Genomic_DNA"/>
</dbReference>
<reference evidence="3 4" key="1">
    <citation type="submission" date="2018-06" db="EMBL/GenBank/DDBJ databases">
        <authorList>
            <consortium name="Pathogen Informatics"/>
            <person name="Doyle S."/>
        </authorList>
    </citation>
    <scope>NUCLEOTIDE SEQUENCE [LARGE SCALE GENOMIC DNA]</scope>
    <source>
        <strain evidence="2 3">NCTC5051</strain>
        <strain evidence="1 4">NCTC5053</strain>
    </source>
</reference>